<accession>A0A6C1KEC3</accession>
<dbReference type="RefSeq" id="WP_138399988.1">
    <property type="nucleotide sequence ID" value="NZ_JBAFVI010000004.1"/>
</dbReference>
<evidence type="ECO:0000313" key="2">
    <source>
        <dbReference type="Proteomes" id="UP000305131"/>
    </source>
</evidence>
<gene>
    <name evidence="1" type="ORF">FBQ73_13400</name>
</gene>
<protein>
    <submittedName>
        <fullName evidence="1">AlpA family phage regulatory protein</fullName>
    </submittedName>
</protein>
<dbReference type="InterPro" id="IPR010260">
    <property type="entry name" value="AlpA"/>
</dbReference>
<dbReference type="EMBL" id="VAUP01000028">
    <property type="protein sequence ID" value="TLX42628.1"/>
    <property type="molecule type" value="Genomic_DNA"/>
</dbReference>
<organism evidence="1 2">
    <name type="scientific">Xanthobacter autotrophicus</name>
    <dbReference type="NCBI Taxonomy" id="280"/>
    <lineage>
        <taxon>Bacteria</taxon>
        <taxon>Pseudomonadati</taxon>
        <taxon>Pseudomonadota</taxon>
        <taxon>Alphaproteobacteria</taxon>
        <taxon>Hyphomicrobiales</taxon>
        <taxon>Xanthobacteraceae</taxon>
        <taxon>Xanthobacter</taxon>
    </lineage>
</organism>
<sequence>MDEQPISKVFLTRTEVKALGIPGSNVTWLRNEARGRFPRRIRIGGTRVCWDRTEILNWIEERRAERAQHVYADYA</sequence>
<comment type="caution">
    <text evidence="1">The sequence shown here is derived from an EMBL/GenBank/DDBJ whole genome shotgun (WGS) entry which is preliminary data.</text>
</comment>
<dbReference type="Pfam" id="PF05930">
    <property type="entry name" value="Phage_AlpA"/>
    <property type="match status" value="1"/>
</dbReference>
<dbReference type="GeneID" id="95774453"/>
<reference evidence="1 2" key="1">
    <citation type="submission" date="2019-05" db="EMBL/GenBank/DDBJ databases">
        <authorList>
            <person name="Zhou X."/>
        </authorList>
    </citation>
    <scope>NUCLEOTIDE SEQUENCE [LARGE SCALE GENOMIC DNA]</scope>
    <source>
        <strain evidence="1 2">DSM 432</strain>
    </source>
</reference>
<dbReference type="Proteomes" id="UP000305131">
    <property type="component" value="Unassembled WGS sequence"/>
</dbReference>
<dbReference type="AlphaFoldDB" id="A0A6C1KEC3"/>
<name>A0A6C1KEC3_XANAU</name>
<evidence type="ECO:0000313" key="1">
    <source>
        <dbReference type="EMBL" id="TLX42628.1"/>
    </source>
</evidence>
<dbReference type="OrthoDB" id="1525365at2"/>
<proteinExistence type="predicted"/>